<dbReference type="AlphaFoldDB" id="A0A6L6QNQ5"/>
<evidence type="ECO:0000256" key="1">
    <source>
        <dbReference type="ARBA" id="ARBA00023015"/>
    </source>
</evidence>
<name>A0A6L6QNQ5_9BURK</name>
<comment type="caution">
    <text evidence="5">The sequence shown here is derived from an EMBL/GenBank/DDBJ whole genome shotgun (WGS) entry which is preliminary data.</text>
</comment>
<dbReference type="Proteomes" id="UP000472320">
    <property type="component" value="Unassembled WGS sequence"/>
</dbReference>
<dbReference type="SMART" id="SM00342">
    <property type="entry name" value="HTH_ARAC"/>
    <property type="match status" value="1"/>
</dbReference>
<evidence type="ECO:0000259" key="4">
    <source>
        <dbReference type="PROSITE" id="PS01124"/>
    </source>
</evidence>
<proteinExistence type="predicted"/>
<dbReference type="EMBL" id="WNKX01000020">
    <property type="protein sequence ID" value="MTW13296.1"/>
    <property type="molecule type" value="Genomic_DNA"/>
</dbReference>
<dbReference type="PROSITE" id="PS01124">
    <property type="entry name" value="HTH_ARAC_FAMILY_2"/>
    <property type="match status" value="1"/>
</dbReference>
<protein>
    <submittedName>
        <fullName evidence="5">Helix-turn-helix domain-containing protein</fullName>
    </submittedName>
</protein>
<evidence type="ECO:0000313" key="6">
    <source>
        <dbReference type="Proteomes" id="UP000472320"/>
    </source>
</evidence>
<evidence type="ECO:0000256" key="3">
    <source>
        <dbReference type="ARBA" id="ARBA00023163"/>
    </source>
</evidence>
<keyword evidence="6" id="KW-1185">Reference proteome</keyword>
<reference evidence="5 6" key="1">
    <citation type="submission" date="2019-11" db="EMBL/GenBank/DDBJ databases">
        <title>Type strains purchased from KCTC, JCM and DSMZ.</title>
        <authorList>
            <person name="Lu H."/>
        </authorList>
    </citation>
    <scope>NUCLEOTIDE SEQUENCE [LARGE SCALE GENOMIC DNA]</scope>
    <source>
        <strain evidence="5 6">JCM 31587</strain>
    </source>
</reference>
<gene>
    <name evidence="5" type="ORF">GM658_22055</name>
</gene>
<accession>A0A6L6QNQ5</accession>
<feature type="domain" description="HTH araC/xylS-type" evidence="4">
    <location>
        <begin position="183"/>
        <end position="267"/>
    </location>
</feature>
<sequence length="293" mass="32138">MRDADLTLAPMRLAIAPPPKLAGVVRYFHIECHSPGAVLVPATPCPMVTFFIRGGSRFAGADGRERIHSAPFVTGPLTSHFPAVWEAGTTFASAVIDAGAFGRLFDVAPGELRDAVVPLADAAPDWPGIPALEEQLRGGKDSGTWVAHLSDWLLRRLDQREAGLRRGVQPFSLPPLMLALPTEEIAARFGISVRQLERRVMASYGQSMRDSRRMMRYIRALSRMIATPLRHGGLTRLAVDCGYHDQAHMVRDFVQYTGLAPKALMDSAADPAGALRLLRYDDASRPIVTREDY</sequence>
<evidence type="ECO:0000313" key="5">
    <source>
        <dbReference type="EMBL" id="MTW13296.1"/>
    </source>
</evidence>
<dbReference type="OrthoDB" id="9809338at2"/>
<dbReference type="RefSeq" id="WP_155456211.1">
    <property type="nucleotide sequence ID" value="NZ_WNKX01000020.1"/>
</dbReference>
<evidence type="ECO:0000256" key="2">
    <source>
        <dbReference type="ARBA" id="ARBA00023125"/>
    </source>
</evidence>
<keyword evidence="1" id="KW-0805">Transcription regulation</keyword>
<keyword evidence="2" id="KW-0238">DNA-binding</keyword>
<dbReference type="PANTHER" id="PTHR46796:SF15">
    <property type="entry name" value="BLL1074 PROTEIN"/>
    <property type="match status" value="1"/>
</dbReference>
<organism evidence="5 6">
    <name type="scientific">Massilia eburnea</name>
    <dbReference type="NCBI Taxonomy" id="1776165"/>
    <lineage>
        <taxon>Bacteria</taxon>
        <taxon>Pseudomonadati</taxon>
        <taxon>Pseudomonadota</taxon>
        <taxon>Betaproteobacteria</taxon>
        <taxon>Burkholderiales</taxon>
        <taxon>Oxalobacteraceae</taxon>
        <taxon>Telluria group</taxon>
        <taxon>Massilia</taxon>
    </lineage>
</organism>
<dbReference type="Pfam" id="PF12833">
    <property type="entry name" value="HTH_18"/>
    <property type="match status" value="1"/>
</dbReference>
<dbReference type="GO" id="GO:0043565">
    <property type="term" value="F:sequence-specific DNA binding"/>
    <property type="evidence" value="ECO:0007669"/>
    <property type="project" value="InterPro"/>
</dbReference>
<keyword evidence="3" id="KW-0804">Transcription</keyword>
<dbReference type="InterPro" id="IPR050204">
    <property type="entry name" value="AraC_XylS_family_regulators"/>
</dbReference>
<dbReference type="PANTHER" id="PTHR46796">
    <property type="entry name" value="HTH-TYPE TRANSCRIPTIONAL ACTIVATOR RHAS-RELATED"/>
    <property type="match status" value="1"/>
</dbReference>
<dbReference type="GO" id="GO:0003700">
    <property type="term" value="F:DNA-binding transcription factor activity"/>
    <property type="evidence" value="ECO:0007669"/>
    <property type="project" value="InterPro"/>
</dbReference>
<dbReference type="Gene3D" id="1.10.10.60">
    <property type="entry name" value="Homeodomain-like"/>
    <property type="match status" value="1"/>
</dbReference>
<dbReference type="InterPro" id="IPR018060">
    <property type="entry name" value="HTH_AraC"/>
</dbReference>